<name>A0A8S2VJ35_9BILA</name>
<dbReference type="Proteomes" id="UP000681720">
    <property type="component" value="Unassembled WGS sequence"/>
</dbReference>
<feature type="non-terminal residue" evidence="1">
    <location>
        <position position="47"/>
    </location>
</feature>
<sequence>MLQDFLDATDGHSRIISYCTQPNWLFKQNKPHIYPDNATFTDWGYQT</sequence>
<organism evidence="1 2">
    <name type="scientific">Rotaria magnacalcarata</name>
    <dbReference type="NCBI Taxonomy" id="392030"/>
    <lineage>
        <taxon>Eukaryota</taxon>
        <taxon>Metazoa</taxon>
        <taxon>Spiralia</taxon>
        <taxon>Gnathifera</taxon>
        <taxon>Rotifera</taxon>
        <taxon>Eurotatoria</taxon>
        <taxon>Bdelloidea</taxon>
        <taxon>Philodinida</taxon>
        <taxon>Philodinidae</taxon>
        <taxon>Rotaria</taxon>
    </lineage>
</organism>
<gene>
    <name evidence="1" type="ORF">GIL414_LOCUS30235</name>
</gene>
<dbReference type="EMBL" id="CAJOBJ010057337">
    <property type="protein sequence ID" value="CAF4402735.1"/>
    <property type="molecule type" value="Genomic_DNA"/>
</dbReference>
<comment type="caution">
    <text evidence="1">The sequence shown here is derived from an EMBL/GenBank/DDBJ whole genome shotgun (WGS) entry which is preliminary data.</text>
</comment>
<protein>
    <submittedName>
        <fullName evidence="1">Uncharacterized protein</fullName>
    </submittedName>
</protein>
<evidence type="ECO:0000313" key="1">
    <source>
        <dbReference type="EMBL" id="CAF4402735.1"/>
    </source>
</evidence>
<reference evidence="1" key="1">
    <citation type="submission" date="2021-02" db="EMBL/GenBank/DDBJ databases">
        <authorList>
            <person name="Nowell W R."/>
        </authorList>
    </citation>
    <scope>NUCLEOTIDE SEQUENCE</scope>
</reference>
<proteinExistence type="predicted"/>
<dbReference type="AlphaFoldDB" id="A0A8S2VJ35"/>
<evidence type="ECO:0000313" key="2">
    <source>
        <dbReference type="Proteomes" id="UP000681720"/>
    </source>
</evidence>
<accession>A0A8S2VJ35</accession>